<dbReference type="Pfam" id="PF08323">
    <property type="entry name" value="Glyco_transf_5"/>
    <property type="match status" value="1"/>
</dbReference>
<evidence type="ECO:0000313" key="11">
    <source>
        <dbReference type="Proteomes" id="UP000559117"/>
    </source>
</evidence>
<dbReference type="PANTHER" id="PTHR45825:SF11">
    <property type="entry name" value="ALPHA AMYLASE DOMAIN-CONTAINING PROTEIN"/>
    <property type="match status" value="1"/>
</dbReference>
<comment type="catalytic activity">
    <reaction evidence="1 7">
        <text>[(1-&gt;4)-alpha-D-glucosyl](n) + ADP-alpha-D-glucose = [(1-&gt;4)-alpha-D-glucosyl](n+1) + ADP + H(+)</text>
        <dbReference type="Rhea" id="RHEA:18189"/>
        <dbReference type="Rhea" id="RHEA-COMP:9584"/>
        <dbReference type="Rhea" id="RHEA-COMP:9587"/>
        <dbReference type="ChEBI" id="CHEBI:15378"/>
        <dbReference type="ChEBI" id="CHEBI:15444"/>
        <dbReference type="ChEBI" id="CHEBI:57498"/>
        <dbReference type="ChEBI" id="CHEBI:456216"/>
        <dbReference type="EC" id="2.4.1.21"/>
    </reaction>
</comment>
<proteinExistence type="inferred from homology"/>
<protein>
    <recommendedName>
        <fullName evidence="7">Glycogen synthase</fullName>
        <ecNumber evidence="7">2.4.1.21</ecNumber>
    </recommendedName>
    <alternativeName>
        <fullName evidence="7">Starch [bacterial glycogen] synthase</fullName>
    </alternativeName>
</protein>
<dbReference type="EC" id="2.4.1.21" evidence="7"/>
<dbReference type="InterPro" id="IPR011835">
    <property type="entry name" value="GS/SS"/>
</dbReference>
<dbReference type="GO" id="GO:0005978">
    <property type="term" value="P:glycogen biosynthetic process"/>
    <property type="evidence" value="ECO:0007669"/>
    <property type="project" value="UniProtKB-UniRule"/>
</dbReference>
<evidence type="ECO:0000256" key="7">
    <source>
        <dbReference type="HAMAP-Rule" id="MF_00484"/>
    </source>
</evidence>
<dbReference type="EMBL" id="JACHFH010000010">
    <property type="protein sequence ID" value="MBB5335936.1"/>
    <property type="molecule type" value="Genomic_DNA"/>
</dbReference>
<keyword evidence="6 7" id="KW-0320">Glycogen biosynthesis</keyword>
<dbReference type="InterPro" id="IPR013534">
    <property type="entry name" value="Starch_synth_cat_dom"/>
</dbReference>
<evidence type="ECO:0000259" key="8">
    <source>
        <dbReference type="Pfam" id="PF00534"/>
    </source>
</evidence>
<dbReference type="UniPathway" id="UPA00164"/>
<reference evidence="10 11" key="1">
    <citation type="submission" date="2020-08" db="EMBL/GenBank/DDBJ databases">
        <title>Genomic Encyclopedia of Type Strains, Phase IV (KMG-IV): sequencing the most valuable type-strain genomes for metagenomic binning, comparative biology and taxonomic classification.</title>
        <authorList>
            <person name="Goeker M."/>
        </authorList>
    </citation>
    <scope>NUCLEOTIDE SEQUENCE [LARGE SCALE GENOMIC DNA]</scope>
    <source>
        <strain evidence="10 11">DSM 24661</strain>
    </source>
</reference>
<dbReference type="GO" id="GO:0004373">
    <property type="term" value="F:alpha-1,4-glucan glucosyltransferase (UDP-glucose donor) activity"/>
    <property type="evidence" value="ECO:0007669"/>
    <property type="project" value="InterPro"/>
</dbReference>
<keyword evidence="5 7" id="KW-0808">Transferase</keyword>
<dbReference type="CDD" id="cd03791">
    <property type="entry name" value="GT5_Glycogen_synthase_DULL1-like"/>
    <property type="match status" value="1"/>
</dbReference>
<accession>A0A840UFQ5</accession>
<feature type="binding site" evidence="7">
    <location>
        <position position="16"/>
    </location>
    <ligand>
        <name>ADP-alpha-D-glucose</name>
        <dbReference type="ChEBI" id="CHEBI:57498"/>
    </ligand>
</feature>
<dbReference type="InterPro" id="IPR001296">
    <property type="entry name" value="Glyco_trans_1"/>
</dbReference>
<evidence type="ECO:0000313" key="10">
    <source>
        <dbReference type="EMBL" id="MBB5335936.1"/>
    </source>
</evidence>
<gene>
    <name evidence="7" type="primary">glgA</name>
    <name evidence="10" type="ORF">HNR32_001080</name>
</gene>
<dbReference type="Pfam" id="PF00534">
    <property type="entry name" value="Glycos_transf_1"/>
    <property type="match status" value="1"/>
</dbReference>
<comment type="caution">
    <text evidence="10">The sequence shown here is derived from an EMBL/GenBank/DDBJ whole genome shotgun (WGS) entry which is preliminary data.</text>
</comment>
<dbReference type="Gene3D" id="3.40.50.2000">
    <property type="entry name" value="Glycogen Phosphorylase B"/>
    <property type="match status" value="2"/>
</dbReference>
<evidence type="ECO:0000256" key="2">
    <source>
        <dbReference type="ARBA" id="ARBA00002764"/>
    </source>
</evidence>
<dbReference type="SUPFAM" id="SSF53756">
    <property type="entry name" value="UDP-Glycosyltransferase/glycogen phosphorylase"/>
    <property type="match status" value="1"/>
</dbReference>
<dbReference type="NCBIfam" id="TIGR02095">
    <property type="entry name" value="glgA"/>
    <property type="match status" value="1"/>
</dbReference>
<evidence type="ECO:0000256" key="1">
    <source>
        <dbReference type="ARBA" id="ARBA00001478"/>
    </source>
</evidence>
<comment type="similarity">
    <text evidence="3 7">Belongs to the glycosyltransferase 1 family. Bacterial/plant glycogen synthase subfamily.</text>
</comment>
<dbReference type="AlphaFoldDB" id="A0A840UFQ5"/>
<dbReference type="PANTHER" id="PTHR45825">
    <property type="entry name" value="GRANULE-BOUND STARCH SYNTHASE 1, CHLOROPLASTIC/AMYLOPLASTIC"/>
    <property type="match status" value="1"/>
</dbReference>
<feature type="domain" description="Starch synthase catalytic" evidence="9">
    <location>
        <begin position="3"/>
        <end position="240"/>
    </location>
</feature>
<comment type="pathway">
    <text evidence="7">Glycan biosynthesis; glycogen biosynthesis.</text>
</comment>
<keyword evidence="4 7" id="KW-0328">Glycosyltransferase</keyword>
<sequence>MLKLLYAASEAAPFVKTGGLGDVAGSLPKELKQQGIDVRVVLPKYSLIAEKYRKQMKHIYSGTIKIAWREKYLGIDTLEYNGITFYFIDNEDYFKRDDYHGYYGYDDDAERFSFFSRAILEMLPVIKFYPDVINLNDWHTSLVSVYLKLNYSDNSHYSKIKTVYTIHNLKYQGIFPRYMLTDVLGLDDNYFINGDFEFYNNINFMKAGIIYADAVTTVSNTYAQEIQTPYFGEQLDGILRTRKNDLTGIVNGIDYTEYDPKTDPYLTANYDISNALEKKIENKVALQKRLGLPIERKTPIISFVSRLVEAKGLDLLIRILDELLQYENVQFVLLGTGDQKYEDWFHGLQWRFPKKVSVTTTFDNKLAHQIYAASSLFLMPSRYEPCGIGQMVALRYGALPIVHAVGGLRDTIEPYDSYVNTGNGFTFNNYNAHELLYSIKRSLEKGSDIILRRRILENAMKSDYSWSSSAKQYKEIYSKLASK</sequence>
<feature type="domain" description="Glycosyl transferase family 1" evidence="8">
    <location>
        <begin position="293"/>
        <end position="461"/>
    </location>
</feature>
<dbReference type="GO" id="GO:0009011">
    <property type="term" value="F:alpha-1,4-glucan glucosyltransferase (ADP-glucose donor) activity"/>
    <property type="evidence" value="ECO:0007669"/>
    <property type="project" value="UniProtKB-UniRule"/>
</dbReference>
<keyword evidence="11" id="KW-1185">Reference proteome</keyword>
<dbReference type="NCBIfam" id="NF001898">
    <property type="entry name" value="PRK00654.1-1"/>
    <property type="match status" value="1"/>
</dbReference>
<name>A0A840UFQ5_9FIRM</name>
<evidence type="ECO:0000256" key="3">
    <source>
        <dbReference type="ARBA" id="ARBA00010281"/>
    </source>
</evidence>
<dbReference type="HAMAP" id="MF_00484">
    <property type="entry name" value="Glycogen_synth"/>
    <property type="match status" value="1"/>
</dbReference>
<dbReference type="Proteomes" id="UP000559117">
    <property type="component" value="Unassembled WGS sequence"/>
</dbReference>
<evidence type="ECO:0000256" key="4">
    <source>
        <dbReference type="ARBA" id="ARBA00022676"/>
    </source>
</evidence>
<comment type="function">
    <text evidence="2 7">Synthesizes alpha-1,4-glucan chains using ADP-glucose.</text>
</comment>
<organism evidence="10 11">
    <name type="scientific">Pectinatus brassicae</name>
    <dbReference type="NCBI Taxonomy" id="862415"/>
    <lineage>
        <taxon>Bacteria</taxon>
        <taxon>Bacillati</taxon>
        <taxon>Bacillota</taxon>
        <taxon>Negativicutes</taxon>
        <taxon>Selenomonadales</taxon>
        <taxon>Selenomonadaceae</taxon>
        <taxon>Pectinatus</taxon>
    </lineage>
</organism>
<evidence type="ECO:0000256" key="5">
    <source>
        <dbReference type="ARBA" id="ARBA00022679"/>
    </source>
</evidence>
<dbReference type="RefSeq" id="WP_311636478.1">
    <property type="nucleotide sequence ID" value="NZ_JACHFH010000010.1"/>
</dbReference>
<evidence type="ECO:0000256" key="6">
    <source>
        <dbReference type="ARBA" id="ARBA00023056"/>
    </source>
</evidence>
<evidence type="ECO:0000259" key="9">
    <source>
        <dbReference type="Pfam" id="PF08323"/>
    </source>
</evidence>